<dbReference type="InterPro" id="IPR026847">
    <property type="entry name" value="VPS13"/>
</dbReference>
<evidence type="ECO:0000313" key="2">
    <source>
        <dbReference type="EMBL" id="CAL4129216.1"/>
    </source>
</evidence>
<feature type="domain" description="Intermembrane lipid transfer protein VPS13-like C-terminal" evidence="1">
    <location>
        <begin position="334"/>
        <end position="453"/>
    </location>
</feature>
<keyword evidence="3" id="KW-1185">Reference proteome</keyword>
<feature type="non-terminal residue" evidence="2">
    <location>
        <position position="1"/>
    </location>
</feature>
<dbReference type="InterPro" id="IPR056748">
    <property type="entry name" value="VPS13-like_C"/>
</dbReference>
<evidence type="ECO:0000259" key="1">
    <source>
        <dbReference type="Pfam" id="PF25037"/>
    </source>
</evidence>
<dbReference type="EMBL" id="CAXKWB010025990">
    <property type="protein sequence ID" value="CAL4129216.1"/>
    <property type="molecule type" value="Genomic_DNA"/>
</dbReference>
<protein>
    <recommendedName>
        <fullName evidence="1">Intermembrane lipid transfer protein VPS13-like C-terminal domain-containing protein</fullName>
    </recommendedName>
</protein>
<dbReference type="PANTHER" id="PTHR16166">
    <property type="entry name" value="VACUOLAR PROTEIN SORTING-ASSOCIATED PROTEIN VPS13"/>
    <property type="match status" value="1"/>
</dbReference>
<dbReference type="GO" id="GO:0045053">
    <property type="term" value="P:protein retention in Golgi apparatus"/>
    <property type="evidence" value="ECO:0007669"/>
    <property type="project" value="TreeGrafter"/>
</dbReference>
<dbReference type="PANTHER" id="PTHR16166:SF146">
    <property type="entry name" value="VACUOLAR PROTEIN SORTING-ASSOCIATED PROTEIN 13A-LIKE ISOFORM X1"/>
    <property type="match status" value="1"/>
</dbReference>
<proteinExistence type="predicted"/>
<accession>A0AAV2RNC0</accession>
<sequence length="479" mass="53277">RHLSIVTKEFYLKMDKGFLLSLCEMIEPFLPDVESSNIHNQLKNLATPIAYTSMKNCESYDEGPLCERICIAGLRIKFSFSPRGTLHNQHIGTDLLDWFLTSIGATLTEMKNVSVSIGHYERQDISWDNLVQDFKDHAKYQLIQQVYVLILGLDILGNPYQRLRDLSQGVKDLIYQPALGILEGPDEFGESVARGARSLMGHTVGGAADGISLISSALGNSIAIFTFDHQYRKKRRQRLETQTSIPTTLARASKTFVMGVVYGLSGVVVSPIAVQHRPRGAQKGGVEGFFRGVGRGIMGLITKPSLGVVDSVAMACDAIRRAVDLGYDVMVRSRPPRHISLYFPLRAYNIHEATGLALLTSLSLGRYASTDCYIAHAPLSDSDRPDITLITDKHIFQLERCGIWGGWEITWKISIGGLAKQPTVLKDCIVLNLRQDTSHCHISGYERKIKCNDEKVLTYLSKSIEVITTLHMEEHPCPS</sequence>
<dbReference type="AlphaFoldDB" id="A0AAV2RNC0"/>
<organism evidence="2 3">
    <name type="scientific">Meganyctiphanes norvegica</name>
    <name type="common">Northern krill</name>
    <name type="synonym">Thysanopoda norvegica</name>
    <dbReference type="NCBI Taxonomy" id="48144"/>
    <lineage>
        <taxon>Eukaryota</taxon>
        <taxon>Metazoa</taxon>
        <taxon>Ecdysozoa</taxon>
        <taxon>Arthropoda</taxon>
        <taxon>Crustacea</taxon>
        <taxon>Multicrustacea</taxon>
        <taxon>Malacostraca</taxon>
        <taxon>Eumalacostraca</taxon>
        <taxon>Eucarida</taxon>
        <taxon>Euphausiacea</taxon>
        <taxon>Euphausiidae</taxon>
        <taxon>Meganyctiphanes</taxon>
    </lineage>
</organism>
<evidence type="ECO:0000313" key="3">
    <source>
        <dbReference type="Proteomes" id="UP001497623"/>
    </source>
</evidence>
<gene>
    <name evidence="2" type="ORF">MNOR_LOCUS26265</name>
</gene>
<comment type="caution">
    <text evidence="2">The sequence shown here is derived from an EMBL/GenBank/DDBJ whole genome shotgun (WGS) entry which is preliminary data.</text>
</comment>
<dbReference type="Proteomes" id="UP001497623">
    <property type="component" value="Unassembled WGS sequence"/>
</dbReference>
<dbReference type="GO" id="GO:0006623">
    <property type="term" value="P:protein targeting to vacuole"/>
    <property type="evidence" value="ECO:0007669"/>
    <property type="project" value="TreeGrafter"/>
</dbReference>
<dbReference type="Pfam" id="PF25037">
    <property type="entry name" value="VPS13_C"/>
    <property type="match status" value="1"/>
</dbReference>
<name>A0AAV2RNC0_MEGNR</name>
<reference evidence="2 3" key="1">
    <citation type="submission" date="2024-05" db="EMBL/GenBank/DDBJ databases">
        <authorList>
            <person name="Wallberg A."/>
        </authorList>
    </citation>
    <scope>NUCLEOTIDE SEQUENCE [LARGE SCALE GENOMIC DNA]</scope>
</reference>